<dbReference type="RefSeq" id="WP_016550672.1">
    <property type="nucleotide sequence ID" value="NZ_AKWZ02000010.1"/>
</dbReference>
<dbReference type="Proteomes" id="UP000014540">
    <property type="component" value="Unassembled WGS sequence"/>
</dbReference>
<accession>S3V0S1</accession>
<keyword evidence="2" id="KW-1185">Reference proteome</keyword>
<dbReference type="AlphaFoldDB" id="S3V0S1"/>
<comment type="caution">
    <text evidence="1">The sequence shown here is derived from an EMBL/GenBank/DDBJ whole genome shotgun (WGS) entry which is preliminary data.</text>
</comment>
<evidence type="ECO:0008006" key="3">
    <source>
        <dbReference type="Google" id="ProtNLM"/>
    </source>
</evidence>
<protein>
    <recommendedName>
        <fullName evidence="3">2Fe-2S iron-sulfur cluster-binding domain protein</fullName>
    </recommendedName>
</protein>
<sequence>MEKCHCAQVKFEAIVQTAISERKDYRDVVKACGAAETCTACKEYLIAYCEDKLQLASVQ</sequence>
<proteinExistence type="predicted"/>
<dbReference type="STRING" id="1193011.LEP1GSC058_3328"/>
<dbReference type="OrthoDB" id="341046at2"/>
<evidence type="ECO:0000313" key="2">
    <source>
        <dbReference type="Proteomes" id="UP000014540"/>
    </source>
</evidence>
<dbReference type="EMBL" id="AKWZ02000010">
    <property type="protein sequence ID" value="EPG74214.1"/>
    <property type="molecule type" value="Genomic_DNA"/>
</dbReference>
<evidence type="ECO:0000313" key="1">
    <source>
        <dbReference type="EMBL" id="EPG74214.1"/>
    </source>
</evidence>
<name>S3V0S1_9LEPT</name>
<gene>
    <name evidence="1" type="ORF">LEP1GSC058_3328</name>
</gene>
<organism evidence="1 2">
    <name type="scientific">Leptospira fainei serovar Hurstbridge str. BUT 6</name>
    <dbReference type="NCBI Taxonomy" id="1193011"/>
    <lineage>
        <taxon>Bacteria</taxon>
        <taxon>Pseudomonadati</taxon>
        <taxon>Spirochaetota</taxon>
        <taxon>Spirochaetia</taxon>
        <taxon>Leptospirales</taxon>
        <taxon>Leptospiraceae</taxon>
        <taxon>Leptospira</taxon>
    </lineage>
</organism>
<reference evidence="1" key="1">
    <citation type="submission" date="2013-04" db="EMBL/GenBank/DDBJ databases">
        <authorList>
            <person name="Harkins D.M."/>
            <person name="Durkin A.S."/>
            <person name="Selengut J.D."/>
            <person name="Sanka R."/>
            <person name="DePew J."/>
            <person name="Purushe J."/>
            <person name="Ahmed A."/>
            <person name="van der Linden H."/>
            <person name="Goris M.G.A."/>
            <person name="Hartskeerl R.A."/>
            <person name="Vinetz J.M."/>
            <person name="Sutton G.G."/>
            <person name="Nelson W.C."/>
            <person name="Fouts D.E."/>
        </authorList>
    </citation>
    <scope>NUCLEOTIDE SEQUENCE [LARGE SCALE GENOMIC DNA]</scope>
    <source>
        <strain evidence="1">BUT 6</strain>
    </source>
</reference>